<evidence type="ECO:0000313" key="6">
    <source>
        <dbReference type="Proteomes" id="UP000539642"/>
    </source>
</evidence>
<accession>A0A840V5J8</accession>
<proteinExistence type="inferred from homology"/>
<feature type="domain" description="S-adenosyl-l-methionine hydroxide adenosyltransferase N-terminal" evidence="3">
    <location>
        <begin position="6"/>
        <end position="150"/>
    </location>
</feature>
<dbReference type="RefSeq" id="WP_183351995.1">
    <property type="nucleotide sequence ID" value="NZ_JACHEO010000020.1"/>
</dbReference>
<evidence type="ECO:0000259" key="3">
    <source>
        <dbReference type="Pfam" id="PF01887"/>
    </source>
</evidence>
<dbReference type="EMBL" id="JACHEO010000020">
    <property type="protein sequence ID" value="MBB5349190.1"/>
    <property type="molecule type" value="Genomic_DNA"/>
</dbReference>
<dbReference type="Gene3D" id="3.40.50.10790">
    <property type="entry name" value="S-adenosyl-l-methionine hydroxide adenosyltransferase, N-terminal"/>
    <property type="match status" value="1"/>
</dbReference>
<dbReference type="Proteomes" id="UP000539642">
    <property type="component" value="Unassembled WGS sequence"/>
</dbReference>
<feature type="domain" description="S-adenosyl-l-methionine hydroxide adenosyltransferase C-terminal" evidence="4">
    <location>
        <begin position="175"/>
        <end position="259"/>
    </location>
</feature>
<evidence type="ECO:0000256" key="2">
    <source>
        <dbReference type="ARBA" id="ARBA00024035"/>
    </source>
</evidence>
<dbReference type="InterPro" id="IPR023228">
    <property type="entry name" value="SAM_OH_AdoTrfase_N_sf"/>
</dbReference>
<dbReference type="PANTHER" id="PTHR35092:SF1">
    <property type="entry name" value="CHLORINASE MJ1651"/>
    <property type="match status" value="1"/>
</dbReference>
<dbReference type="SUPFAM" id="SSF101852">
    <property type="entry name" value="Bacterial fluorinating enzyme, C-terminal domain"/>
    <property type="match status" value="1"/>
</dbReference>
<dbReference type="InterPro" id="IPR046469">
    <property type="entry name" value="SAM_HAT_N"/>
</dbReference>
<dbReference type="InterPro" id="IPR002747">
    <property type="entry name" value="SAM_OH_AdoTrfase"/>
</dbReference>
<keyword evidence="1" id="KW-0949">S-adenosyl-L-methionine</keyword>
<evidence type="ECO:0000313" key="5">
    <source>
        <dbReference type="EMBL" id="MBB5349190.1"/>
    </source>
</evidence>
<evidence type="ECO:0000259" key="4">
    <source>
        <dbReference type="Pfam" id="PF20257"/>
    </source>
</evidence>
<dbReference type="Gene3D" id="2.40.30.90">
    <property type="entry name" value="Bacterial fluorinating enzyme like"/>
    <property type="match status" value="1"/>
</dbReference>
<gene>
    <name evidence="5" type="ORF">HNQ81_002941</name>
</gene>
<evidence type="ECO:0000256" key="1">
    <source>
        <dbReference type="ARBA" id="ARBA00022691"/>
    </source>
</evidence>
<dbReference type="AlphaFoldDB" id="A0A840V5J8"/>
<dbReference type="Pfam" id="PF20257">
    <property type="entry name" value="SAM_HAT_C"/>
    <property type="match status" value="1"/>
</dbReference>
<dbReference type="SUPFAM" id="SSF102522">
    <property type="entry name" value="Bacterial fluorinating enzyme, N-terminal domain"/>
    <property type="match status" value="1"/>
</dbReference>
<dbReference type="InterPro" id="IPR046470">
    <property type="entry name" value="SAM_HAT_C"/>
</dbReference>
<comment type="similarity">
    <text evidence="2">Belongs to the SAM hydrolase / SAM-dependent halogenase family.</text>
</comment>
<dbReference type="PANTHER" id="PTHR35092">
    <property type="entry name" value="CHLORINASE MJ1651"/>
    <property type="match status" value="1"/>
</dbReference>
<dbReference type="Pfam" id="PF01887">
    <property type="entry name" value="SAM_HAT_N"/>
    <property type="match status" value="1"/>
</dbReference>
<comment type="caution">
    <text evidence="5">The sequence shown here is derived from an EMBL/GenBank/DDBJ whole genome shotgun (WGS) entry which is preliminary data.</text>
</comment>
<dbReference type="PIRSF" id="PIRSF006779">
    <property type="entry name" value="UCP006779"/>
    <property type="match status" value="1"/>
</dbReference>
<evidence type="ECO:0008006" key="7">
    <source>
        <dbReference type="Google" id="ProtNLM"/>
    </source>
</evidence>
<name>A0A840V5J8_9BACT</name>
<organism evidence="5 6">
    <name type="scientific">Desulfoprunum benzoelyticum</name>
    <dbReference type="NCBI Taxonomy" id="1506996"/>
    <lineage>
        <taxon>Bacteria</taxon>
        <taxon>Pseudomonadati</taxon>
        <taxon>Thermodesulfobacteriota</taxon>
        <taxon>Desulfobulbia</taxon>
        <taxon>Desulfobulbales</taxon>
        <taxon>Desulfobulbaceae</taxon>
        <taxon>Desulfoprunum</taxon>
    </lineage>
</organism>
<protein>
    <recommendedName>
        <fullName evidence="7">S-adenosyl-l-methionine hydroxide adenosyltransferase</fullName>
    </recommendedName>
</protein>
<keyword evidence="6" id="KW-1185">Reference proteome</keyword>
<reference evidence="5 6" key="1">
    <citation type="submission" date="2020-08" db="EMBL/GenBank/DDBJ databases">
        <title>Genomic Encyclopedia of Type Strains, Phase IV (KMG-IV): sequencing the most valuable type-strain genomes for metagenomic binning, comparative biology and taxonomic classification.</title>
        <authorList>
            <person name="Goeker M."/>
        </authorList>
    </citation>
    <scope>NUCLEOTIDE SEQUENCE [LARGE SCALE GENOMIC DNA]</scope>
    <source>
        <strain evidence="5 6">DSM 28570</strain>
    </source>
</reference>
<sequence>MNDPIITLTTDFGAADEYVGVLKGVLLTGLGNANIIDITHTIPPQDVFHACRILAGSAPYFPPASVHLAIVDPGVGSRRRILALRSAGQTFVGPDNGIFTPFLNLDSTIVYHVTNERLFRSPVSPTFHGRDIMAPVAARLAGGMDIAETGRPVPRESCVRLSENEPYQSGGRLVGSVLAKDNFGNLRTNLPEQRVKDFGGGGTVTFQIGTLVIDNLNSVYADRQRGELIALTDSQGFIEIAVVGGDAALVTGIGIGDEVIVSRQCR</sequence>
<dbReference type="InterPro" id="IPR023227">
    <property type="entry name" value="SAM_OH_AdoTrfase_C_sf"/>
</dbReference>